<dbReference type="InterPro" id="IPR003663">
    <property type="entry name" value="Sugar/inositol_transpt"/>
</dbReference>
<comment type="caution">
    <text evidence="7">The sequence shown here is derived from an EMBL/GenBank/DDBJ whole genome shotgun (WGS) entry which is preliminary data.</text>
</comment>
<feature type="transmembrane region" description="Helical" evidence="5">
    <location>
        <begin position="311"/>
        <end position="329"/>
    </location>
</feature>
<feature type="domain" description="Major facilitator superfamily (MFS) profile" evidence="6">
    <location>
        <begin position="1"/>
        <end position="333"/>
    </location>
</feature>
<feature type="transmembrane region" description="Helical" evidence="5">
    <location>
        <begin position="208"/>
        <end position="230"/>
    </location>
</feature>
<dbReference type="Pfam" id="PF00083">
    <property type="entry name" value="Sugar_tr"/>
    <property type="match status" value="1"/>
</dbReference>
<feature type="transmembrane region" description="Helical" evidence="5">
    <location>
        <begin position="60"/>
        <end position="80"/>
    </location>
</feature>
<dbReference type="InterPro" id="IPR020846">
    <property type="entry name" value="MFS_dom"/>
</dbReference>
<dbReference type="EMBL" id="JARBHB010000009">
    <property type="protein sequence ID" value="KAJ8874916.1"/>
    <property type="molecule type" value="Genomic_DNA"/>
</dbReference>
<keyword evidence="2 5" id="KW-0812">Transmembrane</keyword>
<feature type="transmembrane region" description="Helical" evidence="5">
    <location>
        <begin position="278"/>
        <end position="299"/>
    </location>
</feature>
<feature type="transmembrane region" description="Helical" evidence="5">
    <location>
        <begin position="181"/>
        <end position="201"/>
    </location>
</feature>
<dbReference type="PANTHER" id="PTHR48021:SF1">
    <property type="entry name" value="GH07001P-RELATED"/>
    <property type="match status" value="1"/>
</dbReference>
<comment type="subcellular location">
    <subcellularLocation>
        <location evidence="1">Membrane</location>
        <topology evidence="1">Multi-pass membrane protein</topology>
    </subcellularLocation>
</comment>
<feature type="transmembrane region" description="Helical" evidence="5">
    <location>
        <begin position="143"/>
        <end position="169"/>
    </location>
</feature>
<reference evidence="7 8" key="1">
    <citation type="submission" date="2023-02" db="EMBL/GenBank/DDBJ databases">
        <title>LHISI_Scaffold_Assembly.</title>
        <authorList>
            <person name="Stuart O.P."/>
            <person name="Cleave R."/>
            <person name="Magrath M.J.L."/>
            <person name="Mikheyev A.S."/>
        </authorList>
    </citation>
    <scope>NUCLEOTIDE SEQUENCE [LARGE SCALE GENOMIC DNA]</scope>
    <source>
        <strain evidence="7">Daus_M_001</strain>
        <tissue evidence="7">Leg muscle</tissue>
    </source>
</reference>
<proteinExistence type="predicted"/>
<evidence type="ECO:0000256" key="3">
    <source>
        <dbReference type="ARBA" id="ARBA00022989"/>
    </source>
</evidence>
<dbReference type="InterPro" id="IPR036259">
    <property type="entry name" value="MFS_trans_sf"/>
</dbReference>
<feature type="transmembrane region" description="Helical" evidence="5">
    <location>
        <begin position="6"/>
        <end position="24"/>
    </location>
</feature>
<keyword evidence="4 5" id="KW-0472">Membrane</keyword>
<evidence type="ECO:0000313" key="7">
    <source>
        <dbReference type="EMBL" id="KAJ8874916.1"/>
    </source>
</evidence>
<keyword evidence="8" id="KW-1185">Reference proteome</keyword>
<keyword evidence="3 5" id="KW-1133">Transmembrane helix</keyword>
<evidence type="ECO:0000256" key="5">
    <source>
        <dbReference type="SAM" id="Phobius"/>
    </source>
</evidence>
<organism evidence="7 8">
    <name type="scientific">Dryococelus australis</name>
    <dbReference type="NCBI Taxonomy" id="614101"/>
    <lineage>
        <taxon>Eukaryota</taxon>
        <taxon>Metazoa</taxon>
        <taxon>Ecdysozoa</taxon>
        <taxon>Arthropoda</taxon>
        <taxon>Hexapoda</taxon>
        <taxon>Insecta</taxon>
        <taxon>Pterygota</taxon>
        <taxon>Neoptera</taxon>
        <taxon>Polyneoptera</taxon>
        <taxon>Phasmatodea</taxon>
        <taxon>Verophasmatodea</taxon>
        <taxon>Anareolatae</taxon>
        <taxon>Phasmatidae</taxon>
        <taxon>Eurycanthinae</taxon>
        <taxon>Dryococelus</taxon>
    </lineage>
</organism>
<evidence type="ECO:0000256" key="2">
    <source>
        <dbReference type="ARBA" id="ARBA00022692"/>
    </source>
</evidence>
<dbReference type="PROSITE" id="PS50850">
    <property type="entry name" value="MFS"/>
    <property type="match status" value="1"/>
</dbReference>
<dbReference type="Gene3D" id="1.20.1250.20">
    <property type="entry name" value="MFS general substrate transporter like domains"/>
    <property type="match status" value="1"/>
</dbReference>
<feature type="transmembrane region" description="Helical" evidence="5">
    <location>
        <begin position="242"/>
        <end position="266"/>
    </location>
</feature>
<evidence type="ECO:0000256" key="4">
    <source>
        <dbReference type="ARBA" id="ARBA00023136"/>
    </source>
</evidence>
<accession>A0ABQ9GS99</accession>
<dbReference type="InterPro" id="IPR005828">
    <property type="entry name" value="MFS_sugar_transport-like"/>
</dbReference>
<gene>
    <name evidence="7" type="ORF">PR048_022806</name>
</gene>
<evidence type="ECO:0000313" key="8">
    <source>
        <dbReference type="Proteomes" id="UP001159363"/>
    </source>
</evidence>
<dbReference type="InterPro" id="IPR050549">
    <property type="entry name" value="MFS_Trehalose_Transporter"/>
</dbReference>
<dbReference type="Proteomes" id="UP001159363">
    <property type="component" value="Chromosome 8"/>
</dbReference>
<name>A0ABQ9GS99_9NEOP</name>
<feature type="transmembrane region" description="Helical" evidence="5">
    <location>
        <begin position="36"/>
        <end position="54"/>
    </location>
</feature>
<dbReference type="PANTHER" id="PTHR48021">
    <property type="match status" value="1"/>
</dbReference>
<dbReference type="SUPFAM" id="SSF103473">
    <property type="entry name" value="MFS general substrate transporter"/>
    <property type="match status" value="1"/>
</dbReference>
<evidence type="ECO:0000256" key="1">
    <source>
        <dbReference type="ARBA" id="ARBA00004141"/>
    </source>
</evidence>
<evidence type="ECO:0000259" key="6">
    <source>
        <dbReference type="PROSITE" id="PS50850"/>
    </source>
</evidence>
<sequence>MHVGLLFTGFVASGSCIISTLYIVETVDDDIRGTMGSMINLFICMGVLFSYVVASYVTYLTFNILCLAIMVSFVLAFWWMPETPAYLDSIGQHVEAEKTRKWLRLKAKSPVKEAIILERSNDESANEKSFLAELLSNRGARKAIIIGIGLVLNNQLSGITAVVSYSVTIFQASGSVMSPNISAIVVGALQLSAVYLTTFLIDRVGRKVLLLGSNITITVCLTSLGLFFYLKNHNYDVNSLGWVPIVSLCVFVIAFAMGSGTIALVVISEIFPPHVKDVAVTFCICFLNFMAFLVTRFFMSLIQVLGMSGCFWFFAACCLASVFFCQFVVPETKNRSIESILAELNGEAISDVKLQKAIMI</sequence>
<dbReference type="PRINTS" id="PR00171">
    <property type="entry name" value="SUGRTRNSPORT"/>
</dbReference>
<protein>
    <recommendedName>
        <fullName evidence="6">Major facilitator superfamily (MFS) profile domain-containing protein</fullName>
    </recommendedName>
</protein>